<keyword evidence="4" id="KW-1185">Reference proteome</keyword>
<dbReference type="RefSeq" id="WP_165993227.1">
    <property type="nucleotide sequence ID" value="NZ_JAMYZY010000069.1"/>
</dbReference>
<evidence type="ECO:0000256" key="2">
    <source>
        <dbReference type="SAM" id="MobiDB-lite"/>
    </source>
</evidence>
<feature type="compositionally biased region" description="Low complexity" evidence="2">
    <location>
        <begin position="204"/>
        <end position="213"/>
    </location>
</feature>
<dbReference type="EMBL" id="JAMYZZ010000072">
    <property type="protein sequence ID" value="MCP1260005.1"/>
    <property type="molecule type" value="Genomic_DNA"/>
</dbReference>
<name>A0ABT1F460_9PROT</name>
<evidence type="ECO:0000313" key="4">
    <source>
        <dbReference type="Proteomes" id="UP001523528"/>
    </source>
</evidence>
<feature type="compositionally biased region" description="Polar residues" evidence="2">
    <location>
        <begin position="194"/>
        <end position="203"/>
    </location>
</feature>
<feature type="compositionally biased region" description="Low complexity" evidence="2">
    <location>
        <begin position="166"/>
        <end position="188"/>
    </location>
</feature>
<sequence>MTTLNTTQPASTNLNSSGISYATAQNSPPTDSASTTGSATTSADLSGATSPVQITLSQAGLDFLANTSSTANAYLASAQEALARLDQLAKSGHTTAREQAEEQVNNLKAQMRQLMQLKALMSPKALAQELAQLARQLAAAVAQYTQSGGGDAAVGNAVLAAPQTATQPSPEPQTDTQTQQDTPQAQQSNMDDAGNNTSSDGRQSTTPSSTSNTQDRNNQDFAQAAQGLSDQMKALLEDSRSRLKKQGASPDTDIQAAQNALENIEQIATKI</sequence>
<feature type="compositionally biased region" description="Polar residues" evidence="2">
    <location>
        <begin position="1"/>
        <end position="29"/>
    </location>
</feature>
<feature type="region of interest" description="Disordered" evidence="2">
    <location>
        <begin position="163"/>
        <end position="231"/>
    </location>
</feature>
<proteinExistence type="predicted"/>
<feature type="region of interest" description="Disordered" evidence="2">
    <location>
        <begin position="1"/>
        <end position="47"/>
    </location>
</feature>
<protein>
    <submittedName>
        <fullName evidence="3">Uncharacterized protein</fullName>
    </submittedName>
</protein>
<evidence type="ECO:0000256" key="1">
    <source>
        <dbReference type="SAM" id="Coils"/>
    </source>
</evidence>
<organism evidence="3 4">
    <name type="scientific">Acetobacter lambici</name>
    <dbReference type="NCBI Taxonomy" id="1332824"/>
    <lineage>
        <taxon>Bacteria</taxon>
        <taxon>Pseudomonadati</taxon>
        <taxon>Pseudomonadota</taxon>
        <taxon>Alphaproteobacteria</taxon>
        <taxon>Acetobacterales</taxon>
        <taxon>Acetobacteraceae</taxon>
        <taxon>Acetobacter</taxon>
    </lineage>
</organism>
<reference evidence="3 4" key="1">
    <citation type="submission" date="2022-06" db="EMBL/GenBank/DDBJ databases">
        <title>Acetobacer genomes from food samples.</title>
        <authorList>
            <person name="Sombolestani A."/>
        </authorList>
    </citation>
    <scope>NUCLEOTIDE SEQUENCE [LARGE SCALE GENOMIC DNA]</scope>
    <source>
        <strain evidence="3 4">R-83285</strain>
    </source>
</reference>
<comment type="caution">
    <text evidence="3">The sequence shown here is derived from an EMBL/GenBank/DDBJ whole genome shotgun (WGS) entry which is preliminary data.</text>
</comment>
<evidence type="ECO:0000313" key="3">
    <source>
        <dbReference type="EMBL" id="MCP1260005.1"/>
    </source>
</evidence>
<accession>A0ABT1F460</accession>
<dbReference type="Proteomes" id="UP001523528">
    <property type="component" value="Unassembled WGS sequence"/>
</dbReference>
<feature type="coiled-coil region" evidence="1">
    <location>
        <begin position="90"/>
        <end position="120"/>
    </location>
</feature>
<feature type="compositionally biased region" description="Low complexity" evidence="2">
    <location>
        <begin position="30"/>
        <end position="47"/>
    </location>
</feature>
<gene>
    <name evidence="3" type="ORF">NKW50_15650</name>
</gene>
<keyword evidence="1" id="KW-0175">Coiled coil</keyword>
<feature type="compositionally biased region" description="Polar residues" evidence="2">
    <location>
        <begin position="214"/>
        <end position="229"/>
    </location>
</feature>